<keyword evidence="5 9" id="KW-0560">Oxidoreductase</keyword>
<evidence type="ECO:0000256" key="10">
    <source>
        <dbReference type="SAM" id="SignalP"/>
    </source>
</evidence>
<name>A0A1Y2E9F7_9PEZI</name>
<dbReference type="Gene3D" id="3.10.450.40">
    <property type="match status" value="2"/>
</dbReference>
<dbReference type="InterPro" id="IPR015800">
    <property type="entry name" value="Cu_amine_oxidase_N2"/>
</dbReference>
<evidence type="ECO:0000259" key="11">
    <source>
        <dbReference type="Pfam" id="PF01179"/>
    </source>
</evidence>
<dbReference type="EMBL" id="MCFJ01000003">
    <property type="protein sequence ID" value="ORY68172.1"/>
    <property type="molecule type" value="Genomic_DNA"/>
</dbReference>
<dbReference type="SUPFAM" id="SSF54416">
    <property type="entry name" value="Amine oxidase N-terminal region"/>
    <property type="match status" value="2"/>
</dbReference>
<feature type="modified residue" description="2',4',5'-topaquinone" evidence="8">
    <location>
        <position position="506"/>
    </location>
</feature>
<evidence type="ECO:0000259" key="13">
    <source>
        <dbReference type="Pfam" id="PF09248"/>
    </source>
</evidence>
<keyword evidence="4 7" id="KW-0801">TPQ</keyword>
<feature type="domain" description="Copper amine oxidase N2-terminal" evidence="12">
    <location>
        <begin position="109"/>
        <end position="176"/>
    </location>
</feature>
<evidence type="ECO:0000256" key="7">
    <source>
        <dbReference type="PIRSR" id="PIRSR600269-50"/>
    </source>
</evidence>
<dbReference type="Pfam" id="PF09248">
    <property type="entry name" value="DUF1965"/>
    <property type="match status" value="1"/>
</dbReference>
<keyword evidence="15" id="KW-1185">Reference proteome</keyword>
<gene>
    <name evidence="14" type="ORF">BCR38DRAFT_336516</name>
</gene>
<dbReference type="PANTHER" id="PTHR10638">
    <property type="entry name" value="COPPER AMINE OXIDASE"/>
    <property type="match status" value="1"/>
</dbReference>
<dbReference type="InterPro" id="IPR036460">
    <property type="entry name" value="Cu_amine_oxidase_C_sf"/>
</dbReference>
<dbReference type="GO" id="GO:0005507">
    <property type="term" value="F:copper ion binding"/>
    <property type="evidence" value="ECO:0007669"/>
    <property type="project" value="InterPro"/>
</dbReference>
<dbReference type="Gene3D" id="2.70.98.20">
    <property type="entry name" value="Copper amine oxidase, catalytic domain"/>
    <property type="match status" value="1"/>
</dbReference>
<evidence type="ECO:0000259" key="12">
    <source>
        <dbReference type="Pfam" id="PF02727"/>
    </source>
</evidence>
<dbReference type="Pfam" id="PF02727">
    <property type="entry name" value="Cu_amine_oxidN2"/>
    <property type="match status" value="1"/>
</dbReference>
<keyword evidence="6 9" id="KW-0186">Copper</keyword>
<evidence type="ECO:0000256" key="4">
    <source>
        <dbReference type="ARBA" id="ARBA00022772"/>
    </source>
</evidence>
<dbReference type="FunFam" id="3.10.450.40:FF:000028">
    <property type="entry name" value="Amine oxidase"/>
    <property type="match status" value="1"/>
</dbReference>
<evidence type="ECO:0000256" key="2">
    <source>
        <dbReference type="ARBA" id="ARBA00007983"/>
    </source>
</evidence>
<evidence type="ECO:0000313" key="14">
    <source>
        <dbReference type="EMBL" id="ORY68172.1"/>
    </source>
</evidence>
<dbReference type="PANTHER" id="PTHR10638:SF20">
    <property type="entry name" value="AMINE OXIDASE"/>
    <property type="match status" value="1"/>
</dbReference>
<evidence type="ECO:0000256" key="3">
    <source>
        <dbReference type="ARBA" id="ARBA00022723"/>
    </source>
</evidence>
<comment type="similarity">
    <text evidence="2 9">Belongs to the copper/topaquinone oxidase family.</text>
</comment>
<accession>A0A1Y2E9F7</accession>
<evidence type="ECO:0000256" key="5">
    <source>
        <dbReference type="ARBA" id="ARBA00023002"/>
    </source>
</evidence>
<feature type="chain" id="PRO_5011003304" description="Amine oxidase" evidence="10">
    <location>
        <begin position="29"/>
        <end position="819"/>
    </location>
</feature>
<dbReference type="FunFam" id="2.70.98.20:FF:000002">
    <property type="entry name" value="Amine oxidase"/>
    <property type="match status" value="1"/>
</dbReference>
<feature type="domain" description="DUF1965" evidence="13">
    <location>
        <begin position="273"/>
        <end position="340"/>
    </location>
</feature>
<proteinExistence type="inferred from homology"/>
<comment type="cofactor">
    <cofactor evidence="1">
        <name>Cu cation</name>
        <dbReference type="ChEBI" id="CHEBI:23378"/>
    </cofactor>
</comment>
<dbReference type="Proteomes" id="UP000193689">
    <property type="component" value="Unassembled WGS sequence"/>
</dbReference>
<comment type="PTM">
    <text evidence="8 9">Topaquinone (TPQ) is generated by copper-dependent autoxidation of a specific tyrosyl residue.</text>
</comment>
<dbReference type="GeneID" id="63771674"/>
<dbReference type="STRING" id="1141098.A0A1Y2E9F7"/>
<evidence type="ECO:0000256" key="1">
    <source>
        <dbReference type="ARBA" id="ARBA00001935"/>
    </source>
</evidence>
<dbReference type="InterPro" id="IPR016182">
    <property type="entry name" value="Cu_amine_oxidase_N-reg"/>
</dbReference>
<feature type="active site" description="Proton acceptor" evidence="7">
    <location>
        <position position="425"/>
    </location>
</feature>
<dbReference type="RefSeq" id="XP_040718459.1">
    <property type="nucleotide sequence ID" value="XM_040855462.1"/>
</dbReference>
<protein>
    <recommendedName>
        <fullName evidence="9">Amine oxidase</fullName>
        <ecNumber evidence="9">1.4.3.-</ecNumber>
    </recommendedName>
</protein>
<dbReference type="InterPro" id="IPR015798">
    <property type="entry name" value="Cu_amine_oxidase_C"/>
</dbReference>
<keyword evidence="3 9" id="KW-0479">Metal-binding</keyword>
<evidence type="ECO:0000256" key="6">
    <source>
        <dbReference type="ARBA" id="ARBA00023008"/>
    </source>
</evidence>
<feature type="signal peptide" evidence="10">
    <location>
        <begin position="1"/>
        <end position="28"/>
    </location>
</feature>
<dbReference type="GO" id="GO:0008131">
    <property type="term" value="F:primary methylamine oxidase activity"/>
    <property type="evidence" value="ECO:0007669"/>
    <property type="project" value="InterPro"/>
</dbReference>
<organism evidence="14 15">
    <name type="scientific">Pseudomassariella vexata</name>
    <dbReference type="NCBI Taxonomy" id="1141098"/>
    <lineage>
        <taxon>Eukaryota</taxon>
        <taxon>Fungi</taxon>
        <taxon>Dikarya</taxon>
        <taxon>Ascomycota</taxon>
        <taxon>Pezizomycotina</taxon>
        <taxon>Sordariomycetes</taxon>
        <taxon>Xylariomycetidae</taxon>
        <taxon>Amphisphaeriales</taxon>
        <taxon>Pseudomassariaceae</taxon>
        <taxon>Pseudomassariella</taxon>
    </lineage>
</organism>
<dbReference type="AlphaFoldDB" id="A0A1Y2E9F7"/>
<feature type="active site" description="Schiff-base intermediate with substrate; via topaquinone" evidence="7">
    <location>
        <position position="506"/>
    </location>
</feature>
<dbReference type="InterPro" id="IPR015328">
    <property type="entry name" value="DUF1965"/>
</dbReference>
<evidence type="ECO:0000313" key="15">
    <source>
        <dbReference type="Proteomes" id="UP000193689"/>
    </source>
</evidence>
<dbReference type="EC" id="1.4.3.-" evidence="9"/>
<dbReference type="PRINTS" id="PR00766">
    <property type="entry name" value="CUDAOXIDASE"/>
</dbReference>
<comment type="caution">
    <text evidence="14">The sequence shown here is derived from an EMBL/GenBank/DDBJ whole genome shotgun (WGS) entry which is preliminary data.</text>
</comment>
<dbReference type="InterPro" id="IPR000269">
    <property type="entry name" value="Cu_amine_oxidase"/>
</dbReference>
<dbReference type="Pfam" id="PF01179">
    <property type="entry name" value="Cu_amine_oxid"/>
    <property type="match status" value="1"/>
</dbReference>
<sequence>MRLTALSNPCTAAAAALALFSCAEVAFARPSPEPKVPSRVQWSRNRGKKIARTVLQQSLEARQYSNTTSASCPETKATSITAPYENIWAGLSDGEAASVIAWLFGQPALNLTASENATAWDNTILLVELMIPNKTDAVAYIDSGAATPARYARVVIDNRATVDPYFQDLLVGPLPLNNATASYQPLEFPLTRKTEGKVRNVGADDDDALYSAWLYKIGAEMVDITMDLWGGSAMGADNDTLDIWGIDPLWQDDGRIIRWDSFWNTPNDIFDAETLLPLGLYFKSDVTGRDPSQWKLEGWLYNNIFYNTTEEFRAAYWSGAVEKLAANVDGTWAHTDQQGDVLPSDANYPPTTIAPSGSRFSLDYERKYVEWMDYTFFIGFSRDVGMTLYDIRFKGERILYELGLQEALAHYAGGDPVQSGTSYLDSYYGFGPYAFELVPGYDCPEYATYLNSTFYVDETTHTHLNSICLFEFTADYPMQRHSTSEYVANTKNTYFSVRSVSTVGNYDYMFTYSFYTDGSIGVEVRASGYIQSAYYTTGSDFGWKIQEALSGSMHDHVLNFKADFDILGTANSMQFVENVPVSRVFPWSNGKARNTMQLQRSTLTTEDEARFDWGVNSAKQVLVVNTDAPNKWGESRGYRVLPSFGAMHLTVKDSSNLVNAARWAEYDIQVTRQHDHEPRAAHAYNSQDVNDPPVDFSAFFNGESLEQEDLVLWLNVGMHHVPNTGDLPNTVFTTAHAGLTFAPNNYFDMDQSRRTVNMVRINYSGGSAAEVETFGQKAATCAVDFTPVEYDLWQYKGDVVVRKFPYDPNDPYYETDSIV</sequence>
<evidence type="ECO:0000256" key="9">
    <source>
        <dbReference type="RuleBase" id="RU000672"/>
    </source>
</evidence>
<comment type="cofactor">
    <cofactor evidence="9">
        <name>Cu cation</name>
        <dbReference type="ChEBI" id="CHEBI:23378"/>
    </cofactor>
    <text evidence="9">Contains 1 topaquinone per subunit.</text>
</comment>
<dbReference type="InParanoid" id="A0A1Y2E9F7"/>
<dbReference type="PROSITE" id="PS51257">
    <property type="entry name" value="PROKAR_LIPOPROTEIN"/>
    <property type="match status" value="1"/>
</dbReference>
<dbReference type="OrthoDB" id="3341590at2759"/>
<evidence type="ECO:0000256" key="8">
    <source>
        <dbReference type="PIRSR" id="PIRSR600269-51"/>
    </source>
</evidence>
<feature type="domain" description="Copper amine oxidase catalytic" evidence="11">
    <location>
        <begin position="351"/>
        <end position="752"/>
    </location>
</feature>
<dbReference type="GO" id="GO:0048038">
    <property type="term" value="F:quinone binding"/>
    <property type="evidence" value="ECO:0007669"/>
    <property type="project" value="InterPro"/>
</dbReference>
<dbReference type="GO" id="GO:0005886">
    <property type="term" value="C:plasma membrane"/>
    <property type="evidence" value="ECO:0007669"/>
    <property type="project" value="TreeGrafter"/>
</dbReference>
<keyword evidence="10" id="KW-0732">Signal</keyword>
<reference evidence="14 15" key="1">
    <citation type="submission" date="2016-07" db="EMBL/GenBank/DDBJ databases">
        <title>Pervasive Adenine N6-methylation of Active Genes in Fungi.</title>
        <authorList>
            <consortium name="DOE Joint Genome Institute"/>
            <person name="Mondo S.J."/>
            <person name="Dannebaum R.O."/>
            <person name="Kuo R.C."/>
            <person name="Labutti K."/>
            <person name="Haridas S."/>
            <person name="Kuo A."/>
            <person name="Salamov A."/>
            <person name="Ahrendt S.R."/>
            <person name="Lipzen A."/>
            <person name="Sullivan W."/>
            <person name="Andreopoulos W.B."/>
            <person name="Clum A."/>
            <person name="Lindquist E."/>
            <person name="Daum C."/>
            <person name="Ramamoorthy G.K."/>
            <person name="Gryganskyi A."/>
            <person name="Culley D."/>
            <person name="Magnuson J.K."/>
            <person name="James T.Y."/>
            <person name="O'Malley M.A."/>
            <person name="Stajich J.E."/>
            <person name="Spatafora J.W."/>
            <person name="Visel A."/>
            <person name="Grigoriev I.V."/>
        </authorList>
    </citation>
    <scope>NUCLEOTIDE SEQUENCE [LARGE SCALE GENOMIC DNA]</scope>
    <source>
        <strain evidence="14 15">CBS 129021</strain>
    </source>
</reference>
<dbReference type="SUPFAM" id="SSF49998">
    <property type="entry name" value="Amine oxidase catalytic domain"/>
    <property type="match status" value="1"/>
</dbReference>
<dbReference type="GO" id="GO:0009308">
    <property type="term" value="P:amine metabolic process"/>
    <property type="evidence" value="ECO:0007669"/>
    <property type="project" value="UniProtKB-UniRule"/>
</dbReference>
<dbReference type="FunFam" id="3.10.450.40:FF:000018">
    <property type="entry name" value="Amine oxidase"/>
    <property type="match status" value="1"/>
</dbReference>